<sequence length="387" mass="42436">MAQPALFKPIRVRNLDLSNRIVIAPMCQYSAEHGRMNDWHLMHLGQLANSGASLVTIEATGVLPEGRITWADVGLYDDETEAAMRRTLEGVRKWSNVPIAIQLNHAGRKASTDTPWVGGAQLAPDDVHGWQTEAPSAIAFLDDYVPPTALDREGLTRIRDAFAAAAVRAARLDIDVVQLHGAHGYLLHQFLSPISNQRTDEYGGSLENRMRFPLEVFDAVRAAFPTDRPVTMRVSATDWVEGGWDLEQTIVFARALEDHGCDAIHVSTGGLDAAQKIPVGPSYQVPFARAVKAAVKMPVVAVGLITEAEQAEAIVATGDADMIALARTVLYDPHWPWHAAAQLGGQIQHPPKQYLRSQPSRHRHLFATPEHMRAEAGWTQDGDGHFS</sequence>
<dbReference type="STRING" id="1440763.BJI69_18685"/>
<evidence type="ECO:0000256" key="2">
    <source>
        <dbReference type="ARBA" id="ARBA00022630"/>
    </source>
</evidence>
<dbReference type="OrthoDB" id="8523426at2"/>
<dbReference type="Proteomes" id="UP000182987">
    <property type="component" value="Chromosome"/>
</dbReference>
<dbReference type="Gene3D" id="3.20.20.70">
    <property type="entry name" value="Aldolase class I"/>
    <property type="match status" value="1"/>
</dbReference>
<name>A0A1L3EXE1_9GAMM</name>
<gene>
    <name evidence="7" type="ORF">BJI69_18685</name>
</gene>
<evidence type="ECO:0000259" key="6">
    <source>
        <dbReference type="Pfam" id="PF00724"/>
    </source>
</evidence>
<dbReference type="GO" id="GO:0010181">
    <property type="term" value="F:FMN binding"/>
    <property type="evidence" value="ECO:0007669"/>
    <property type="project" value="InterPro"/>
</dbReference>
<protein>
    <submittedName>
        <fullName evidence="7">Oxidoreductase</fullName>
    </submittedName>
</protein>
<keyword evidence="4" id="KW-0521">NADP</keyword>
<accession>A0A1L3EXE1</accession>
<keyword evidence="5" id="KW-0560">Oxidoreductase</keyword>
<keyword evidence="3" id="KW-0288">FMN</keyword>
<evidence type="ECO:0000256" key="1">
    <source>
        <dbReference type="ARBA" id="ARBA00001917"/>
    </source>
</evidence>
<dbReference type="InterPro" id="IPR044152">
    <property type="entry name" value="YqjM-like"/>
</dbReference>
<dbReference type="PANTHER" id="PTHR43303:SF4">
    <property type="entry name" value="NADPH DEHYDROGENASE C23G7.10C-RELATED"/>
    <property type="match status" value="1"/>
</dbReference>
<dbReference type="InterPro" id="IPR001155">
    <property type="entry name" value="OxRdtase_FMN_N"/>
</dbReference>
<evidence type="ECO:0000256" key="5">
    <source>
        <dbReference type="ARBA" id="ARBA00023002"/>
    </source>
</evidence>
<reference evidence="8" key="1">
    <citation type="submission" date="2016-09" db="EMBL/GenBank/DDBJ databases">
        <authorList>
            <person name="Lysoe E."/>
        </authorList>
    </citation>
    <scope>NUCLEOTIDE SEQUENCE [LARGE SCALE GENOMIC DNA]</scope>
    <source>
        <strain evidence="8">LJ96T</strain>
    </source>
</reference>
<evidence type="ECO:0000256" key="4">
    <source>
        <dbReference type="ARBA" id="ARBA00022857"/>
    </source>
</evidence>
<evidence type="ECO:0000256" key="3">
    <source>
        <dbReference type="ARBA" id="ARBA00022643"/>
    </source>
</evidence>
<dbReference type="SUPFAM" id="SSF51395">
    <property type="entry name" value="FMN-linked oxidoreductases"/>
    <property type="match status" value="1"/>
</dbReference>
<dbReference type="GO" id="GO:0050661">
    <property type="term" value="F:NADP binding"/>
    <property type="evidence" value="ECO:0007669"/>
    <property type="project" value="InterPro"/>
</dbReference>
<dbReference type="InterPro" id="IPR013785">
    <property type="entry name" value="Aldolase_TIM"/>
</dbReference>
<keyword evidence="2" id="KW-0285">Flavoprotein</keyword>
<dbReference type="KEGG" id="lrz:BJI69_18685"/>
<dbReference type="PANTHER" id="PTHR43303">
    <property type="entry name" value="NADPH DEHYDROGENASE C23G7.10C-RELATED"/>
    <property type="match status" value="1"/>
</dbReference>
<dbReference type="AlphaFoldDB" id="A0A1L3EXE1"/>
<proteinExistence type="predicted"/>
<feature type="domain" description="NADH:flavin oxidoreductase/NADH oxidase N-terminal" evidence="6">
    <location>
        <begin position="6"/>
        <end position="343"/>
    </location>
</feature>
<dbReference type="CDD" id="cd02932">
    <property type="entry name" value="OYE_YqiM_FMN"/>
    <property type="match status" value="1"/>
</dbReference>
<organism evidence="7 8">
    <name type="scientific">Luteibacter rhizovicinus DSM 16549</name>
    <dbReference type="NCBI Taxonomy" id="1440763"/>
    <lineage>
        <taxon>Bacteria</taxon>
        <taxon>Pseudomonadati</taxon>
        <taxon>Pseudomonadota</taxon>
        <taxon>Gammaproteobacteria</taxon>
        <taxon>Lysobacterales</taxon>
        <taxon>Rhodanobacteraceae</taxon>
        <taxon>Luteibacter</taxon>
    </lineage>
</organism>
<dbReference type="Pfam" id="PF00724">
    <property type="entry name" value="Oxidored_FMN"/>
    <property type="match status" value="1"/>
</dbReference>
<evidence type="ECO:0000313" key="8">
    <source>
        <dbReference type="Proteomes" id="UP000182987"/>
    </source>
</evidence>
<evidence type="ECO:0000313" key="7">
    <source>
        <dbReference type="EMBL" id="APG05726.1"/>
    </source>
</evidence>
<keyword evidence="8" id="KW-1185">Reference proteome</keyword>
<comment type="cofactor">
    <cofactor evidence="1">
        <name>FMN</name>
        <dbReference type="ChEBI" id="CHEBI:58210"/>
    </cofactor>
</comment>
<dbReference type="GO" id="GO:0003959">
    <property type="term" value="F:NADPH dehydrogenase activity"/>
    <property type="evidence" value="ECO:0007669"/>
    <property type="project" value="InterPro"/>
</dbReference>
<dbReference type="EMBL" id="CP017480">
    <property type="protein sequence ID" value="APG05726.1"/>
    <property type="molecule type" value="Genomic_DNA"/>
</dbReference>